<keyword evidence="4" id="KW-0285">Flavoprotein</keyword>
<dbReference type="EMBL" id="JQEC01000002">
    <property type="protein sequence ID" value="KGJ97531.1"/>
    <property type="molecule type" value="Genomic_DNA"/>
</dbReference>
<evidence type="ECO:0000256" key="7">
    <source>
        <dbReference type="ARBA" id="ARBA00023002"/>
    </source>
</evidence>
<name>A0A099L3U0_COLPS</name>
<dbReference type="PANTHER" id="PTHR42802">
    <property type="entry name" value="MONOOXYGENASE"/>
    <property type="match status" value="1"/>
</dbReference>
<keyword evidence="7 8" id="KW-0560">Oxidoreductase</keyword>
<dbReference type="GO" id="GO:0006879">
    <property type="term" value="P:intracellular iron ion homeostasis"/>
    <property type="evidence" value="ECO:0007669"/>
    <property type="project" value="TreeGrafter"/>
</dbReference>
<keyword evidence="6" id="KW-0521">NADP</keyword>
<dbReference type="Proteomes" id="UP000029868">
    <property type="component" value="Unassembled WGS sequence"/>
</dbReference>
<evidence type="ECO:0000256" key="4">
    <source>
        <dbReference type="ARBA" id="ARBA00022630"/>
    </source>
</evidence>
<dbReference type="SUPFAM" id="SSF51905">
    <property type="entry name" value="FAD/NAD(P)-binding domain"/>
    <property type="match status" value="2"/>
</dbReference>
<dbReference type="InterPro" id="IPR025700">
    <property type="entry name" value="Lys/Orn_oxygenase"/>
</dbReference>
<accession>A0A099L3U0</accession>
<gene>
    <name evidence="8" type="ORF">GAB14E_1120</name>
</gene>
<keyword evidence="8" id="KW-0503">Monooxygenase</keyword>
<evidence type="ECO:0000313" key="8">
    <source>
        <dbReference type="EMBL" id="KGJ97531.1"/>
    </source>
</evidence>
<comment type="pathway">
    <text evidence="2">Siderophore biosynthesis.</text>
</comment>
<evidence type="ECO:0000256" key="2">
    <source>
        <dbReference type="ARBA" id="ARBA00004924"/>
    </source>
</evidence>
<dbReference type="RefSeq" id="WP_033080397.1">
    <property type="nucleotide sequence ID" value="NZ_JQEC01000002.1"/>
</dbReference>
<evidence type="ECO:0000256" key="5">
    <source>
        <dbReference type="ARBA" id="ARBA00022827"/>
    </source>
</evidence>
<dbReference type="EC" id="1.14.13.59" evidence="8"/>
<evidence type="ECO:0000313" key="9">
    <source>
        <dbReference type="Proteomes" id="UP000029868"/>
    </source>
</evidence>
<dbReference type="PANTHER" id="PTHR42802:SF1">
    <property type="entry name" value="L-ORNITHINE N(5)-MONOOXYGENASE"/>
    <property type="match status" value="1"/>
</dbReference>
<dbReference type="Gene3D" id="3.50.50.60">
    <property type="entry name" value="FAD/NAD(P)-binding domain"/>
    <property type="match status" value="1"/>
</dbReference>
<dbReference type="InterPro" id="IPR036188">
    <property type="entry name" value="FAD/NAD-bd_sf"/>
</dbReference>
<dbReference type="AlphaFoldDB" id="A0A099L3U0"/>
<reference evidence="8 9" key="1">
    <citation type="submission" date="2014-08" db="EMBL/GenBank/DDBJ databases">
        <title>Genomic and Phenotypic Diversity of Colwellia psychrerythraea strains from Disparate Marine Basins.</title>
        <authorList>
            <person name="Techtmann S.M."/>
            <person name="Stelling S.C."/>
            <person name="Utturkar S.M."/>
            <person name="Alshibli N."/>
            <person name="Harris A."/>
            <person name="Brown S.D."/>
            <person name="Hazen T.C."/>
        </authorList>
    </citation>
    <scope>NUCLEOTIDE SEQUENCE [LARGE SCALE GENOMIC DNA]</scope>
    <source>
        <strain evidence="8 9">GAB14E</strain>
    </source>
</reference>
<comment type="similarity">
    <text evidence="3">Belongs to the lysine N(6)-hydroxylase/L-ornithine N(5)-oxygenase family.</text>
</comment>
<dbReference type="OrthoDB" id="7527071at2"/>
<evidence type="ECO:0000256" key="1">
    <source>
        <dbReference type="ARBA" id="ARBA00001974"/>
    </source>
</evidence>
<comment type="caution">
    <text evidence="8">The sequence shown here is derived from an EMBL/GenBank/DDBJ whole genome shotgun (WGS) entry which is preliminary data.</text>
</comment>
<protein>
    <submittedName>
        <fullName evidence="8">L-lysine 6-monooxygenase (NADPH)</fullName>
        <ecNumber evidence="8">1.14.13.59</ecNumber>
    </submittedName>
</protein>
<evidence type="ECO:0000256" key="6">
    <source>
        <dbReference type="ARBA" id="ARBA00022857"/>
    </source>
</evidence>
<dbReference type="GO" id="GO:0047091">
    <property type="term" value="F:L-lysine 6-monooxygenase (NADPH) activity"/>
    <property type="evidence" value="ECO:0007669"/>
    <property type="project" value="UniProtKB-EC"/>
</dbReference>
<dbReference type="PATRIC" id="fig|28229.3.peg.276"/>
<sequence length="437" mass="50362">MQKTTPRHSFIGVGFGPSNIALAIALKEGGMDKLGNSALFIEKQPEFSWHKHMMMDNTHMQISFMKDLATLHNPKSDFTFINYLHQHNRLADFINLQTFYPSRHEFNDYLTWAASHFDQQTRYGEEIFDVQPIIANQQVVALRVFSRDASGQTFQREANNLVMSVGGSAYIPEQFRHLAGESRVFHSNQYLQKIELNREAKKIAVIGAGQSAAEIFRNLHGRPEGYEVDFIMRANSIKPSDDSPFVNEIFNAEFTDYVFSKNKAERESLVREYRQTNYACPDLPLIEEIYDVFYQQKVRKDERHNFVPSTDIETVVSDQQGVHLKVKNRRTGEQYIRTYDAVVLATGYERDHYKKLLRPLASYLGDFEVDRDYCIKTNDNFQPKIVLQGACEQSHGLSDTLLSLLAVRSQEIGQRLNKSNINYSINSENSKKIEKVT</sequence>
<organism evidence="8 9">
    <name type="scientific">Colwellia psychrerythraea</name>
    <name type="common">Vibrio psychroerythus</name>
    <dbReference type="NCBI Taxonomy" id="28229"/>
    <lineage>
        <taxon>Bacteria</taxon>
        <taxon>Pseudomonadati</taxon>
        <taxon>Pseudomonadota</taxon>
        <taxon>Gammaproteobacteria</taxon>
        <taxon>Alteromonadales</taxon>
        <taxon>Colwelliaceae</taxon>
        <taxon>Colwellia</taxon>
    </lineage>
</organism>
<proteinExistence type="inferred from homology"/>
<keyword evidence="5" id="KW-0274">FAD</keyword>
<evidence type="ECO:0000256" key="3">
    <source>
        <dbReference type="ARBA" id="ARBA00007588"/>
    </source>
</evidence>
<comment type="cofactor">
    <cofactor evidence="1">
        <name>FAD</name>
        <dbReference type="ChEBI" id="CHEBI:57692"/>
    </cofactor>
</comment>
<dbReference type="Pfam" id="PF13434">
    <property type="entry name" value="Lys_Orn_oxgnase"/>
    <property type="match status" value="1"/>
</dbReference>